<reference evidence="2 3" key="1">
    <citation type="submission" date="2019-03" db="EMBL/GenBank/DDBJ databases">
        <title>First draft genome of Liparis tanakae, snailfish: a comprehensive survey of snailfish specific genes.</title>
        <authorList>
            <person name="Kim W."/>
            <person name="Song I."/>
            <person name="Jeong J.-H."/>
            <person name="Kim D."/>
            <person name="Kim S."/>
            <person name="Ryu S."/>
            <person name="Song J.Y."/>
            <person name="Lee S.K."/>
        </authorList>
    </citation>
    <scope>NUCLEOTIDE SEQUENCE [LARGE SCALE GENOMIC DNA]</scope>
    <source>
        <tissue evidence="2">Muscle</tissue>
    </source>
</reference>
<feature type="compositionally biased region" description="Basic and acidic residues" evidence="1">
    <location>
        <begin position="144"/>
        <end position="166"/>
    </location>
</feature>
<evidence type="ECO:0000256" key="1">
    <source>
        <dbReference type="SAM" id="MobiDB-lite"/>
    </source>
</evidence>
<gene>
    <name evidence="2" type="ORF">EYF80_041966</name>
</gene>
<comment type="caution">
    <text evidence="2">The sequence shown here is derived from an EMBL/GenBank/DDBJ whole genome shotgun (WGS) entry which is preliminary data.</text>
</comment>
<proteinExistence type="predicted"/>
<feature type="region of interest" description="Disordered" evidence="1">
    <location>
        <begin position="99"/>
        <end position="201"/>
    </location>
</feature>
<dbReference type="AlphaFoldDB" id="A0A4Z2G4K9"/>
<name>A0A4Z2G4K9_9TELE</name>
<protein>
    <submittedName>
        <fullName evidence="2">Uncharacterized protein</fullName>
    </submittedName>
</protein>
<feature type="compositionally biased region" description="Basic and acidic residues" evidence="1">
    <location>
        <begin position="99"/>
        <end position="114"/>
    </location>
</feature>
<evidence type="ECO:0000313" key="2">
    <source>
        <dbReference type="EMBL" id="TNN47823.1"/>
    </source>
</evidence>
<sequence>MRPEEATEMLPQGEEERKGRSFHRRRTASPAAGPSARRTTAAAWSSNIDTAARPTAGRRETSARGGQTSFPLKRTRSRQTVLCRSARLLNAVVSKEYLHHSDNSDLPKGIKEKGGPVNLSIATTGEAGECGAWESGQQPPENGSPRERREGDGGQRQTAEEDREKTTQGANRVRLLEGEKEKSENNKHEARGPNEAHRGIS</sequence>
<accession>A0A4Z2G4K9</accession>
<dbReference type="Proteomes" id="UP000314294">
    <property type="component" value="Unassembled WGS sequence"/>
</dbReference>
<keyword evidence="3" id="KW-1185">Reference proteome</keyword>
<feature type="region of interest" description="Disordered" evidence="1">
    <location>
        <begin position="1"/>
        <end position="78"/>
    </location>
</feature>
<dbReference type="EMBL" id="SRLO01000723">
    <property type="protein sequence ID" value="TNN47823.1"/>
    <property type="molecule type" value="Genomic_DNA"/>
</dbReference>
<organism evidence="2 3">
    <name type="scientific">Liparis tanakae</name>
    <name type="common">Tanaka's snailfish</name>
    <dbReference type="NCBI Taxonomy" id="230148"/>
    <lineage>
        <taxon>Eukaryota</taxon>
        <taxon>Metazoa</taxon>
        <taxon>Chordata</taxon>
        <taxon>Craniata</taxon>
        <taxon>Vertebrata</taxon>
        <taxon>Euteleostomi</taxon>
        <taxon>Actinopterygii</taxon>
        <taxon>Neopterygii</taxon>
        <taxon>Teleostei</taxon>
        <taxon>Neoteleostei</taxon>
        <taxon>Acanthomorphata</taxon>
        <taxon>Eupercaria</taxon>
        <taxon>Perciformes</taxon>
        <taxon>Cottioidei</taxon>
        <taxon>Cottales</taxon>
        <taxon>Liparidae</taxon>
        <taxon>Liparis</taxon>
    </lineage>
</organism>
<evidence type="ECO:0000313" key="3">
    <source>
        <dbReference type="Proteomes" id="UP000314294"/>
    </source>
</evidence>
<feature type="compositionally biased region" description="Basic and acidic residues" evidence="1">
    <location>
        <begin position="174"/>
        <end position="201"/>
    </location>
</feature>